<evidence type="ECO:0000256" key="4">
    <source>
        <dbReference type="ARBA" id="ARBA00010883"/>
    </source>
</evidence>
<evidence type="ECO:0000256" key="8">
    <source>
        <dbReference type="ARBA" id="ARBA00022927"/>
    </source>
</evidence>
<dbReference type="InterPro" id="IPR035803">
    <property type="entry name" value="BAR_Vps5"/>
</dbReference>
<sequence length="841" mass="93244">MSDEDGDFKLDTPFDRLNFFWEYVMRNRTELFDSVVKDHLRLVSCERDTKDPNIGYSTFELTVPLSLCNGGSNLHGGAVALIFDICTSMTVSAVAREGFWDGAHVTRTLNCTYLRPAPEETVLLVESTIVHLGKTMGQITGVMRRKDDGKTAVFKACSGPSSDVGRLSDAFQFSTPQELASRTRSVYLPLEHETCMCNSLHSLGRVSVFDIIVNMSDPRPIDVSAKPRPEVRVTSPSSIQSIRSAMNVPPMNMDDHEASPWDDVPSQSASPSQNLPKSDPDENTQALGSSQNLQTSISNSPATSSRPRGRGKKVPARFGAQPTKLEAVDDTLGPLGPLGAPAQSQETLVGSQHENEHLQAPRATGASTQSSLRGMMESVDLDDGEDEEGNGPRRPRQPPPVQPPQSDGPQRQVAPSVNVVEAAKPTFHIVVGDPHKVGDLTSAHTEYNVDTKTTSKAYRTPEFSVSRRFRDFLWLYNQLHQNNPGIIVPPPPEKQAVGRFNADFVESRRQALERMLNKIALHPTLQHDGDLKLFLESEAFNVDIKHKERKEPLVGESKGLFGMGGSTGKFVEHDDWFHDRRVYLDGLENQLKTLQKATDTVIMQRKSLAEACGDFSASLHSLAVVELSPLLSGPLDELSNLQIRIRELYERQAQQDVLTLGIVIDEYIRLIGSCKKAFEMRQKSYHSWHAAEADLAKRKNMQDKLLRQGRSQTDRLNQLSAEVADAGKKAHQTRLLFDDMGRILRQELDRFEKEKVEEFKSGVETYLESAVEAQKELIETWETYLMRMDAEDDAATLVEVETREAEAKRTQAASDRPDSQGADASGPAALTGATLSDEGEQ</sequence>
<dbReference type="InterPro" id="IPR027267">
    <property type="entry name" value="AH/BAR_dom_sf"/>
</dbReference>
<dbReference type="PANTHER" id="PTHR10555:SF170">
    <property type="entry name" value="FI18122P1"/>
    <property type="match status" value="1"/>
</dbReference>
<dbReference type="CDD" id="cd06861">
    <property type="entry name" value="PX_Vps5p"/>
    <property type="match status" value="1"/>
</dbReference>
<accession>A0A8H3UI59</accession>
<comment type="similarity">
    <text evidence="4">Belongs to the sorting nexin family.</text>
</comment>
<dbReference type="PROSITE" id="PS50195">
    <property type="entry name" value="PX"/>
    <property type="match status" value="1"/>
</dbReference>
<dbReference type="Gene3D" id="1.20.1270.60">
    <property type="entry name" value="Arfaptin homology (AH) domain/BAR domain"/>
    <property type="match status" value="1"/>
</dbReference>
<dbReference type="PANTHER" id="PTHR10555">
    <property type="entry name" value="SORTING NEXIN"/>
    <property type="match status" value="1"/>
</dbReference>
<keyword evidence="10" id="KW-0472">Membrane</keyword>
<dbReference type="GO" id="GO:0042147">
    <property type="term" value="P:retrograde transport, endosome to Golgi"/>
    <property type="evidence" value="ECO:0007669"/>
    <property type="project" value="TreeGrafter"/>
</dbReference>
<dbReference type="InterPro" id="IPR037868">
    <property type="entry name" value="PX_Vps5"/>
</dbReference>
<dbReference type="Pfam" id="PF03061">
    <property type="entry name" value="4HBT"/>
    <property type="match status" value="1"/>
</dbReference>
<feature type="compositionally biased region" description="Polar residues" evidence="11">
    <location>
        <begin position="234"/>
        <end position="244"/>
    </location>
</feature>
<evidence type="ECO:0000256" key="1">
    <source>
        <dbReference type="ARBA" id="ARBA00004287"/>
    </source>
</evidence>
<keyword evidence="6" id="KW-0963">Cytoplasm</keyword>
<comment type="subcellular location">
    <subcellularLocation>
        <location evidence="2">Cytoplasm</location>
    </subcellularLocation>
    <subcellularLocation>
        <location evidence="3">Golgi apparatus</location>
    </subcellularLocation>
    <subcellularLocation>
        <location evidence="1">Membrane</location>
        <topology evidence="1">Peripheral membrane protein</topology>
        <orientation evidence="1">Cytoplasmic side</orientation>
    </subcellularLocation>
</comment>
<dbReference type="CDD" id="cd07627">
    <property type="entry name" value="BAR_Vps5p"/>
    <property type="match status" value="1"/>
</dbReference>
<dbReference type="InterPro" id="IPR029069">
    <property type="entry name" value="HotDog_dom_sf"/>
</dbReference>
<dbReference type="Gene3D" id="3.30.1520.10">
    <property type="entry name" value="Phox-like domain"/>
    <property type="match status" value="1"/>
</dbReference>
<evidence type="ECO:0000313" key="14">
    <source>
        <dbReference type="Proteomes" id="UP000447873"/>
    </source>
</evidence>
<dbReference type="CDD" id="cd03443">
    <property type="entry name" value="PaaI_thioesterase"/>
    <property type="match status" value="1"/>
</dbReference>
<keyword evidence="5" id="KW-0813">Transport</keyword>
<comment type="caution">
    <text evidence="13">The sequence shown here is derived from an EMBL/GenBank/DDBJ whole genome shotgun (WGS) entry which is preliminary data.</text>
</comment>
<gene>
    <name evidence="13" type="ORF">EG328_006133</name>
</gene>
<dbReference type="GO" id="GO:0045053">
    <property type="term" value="P:protein retention in Golgi apparatus"/>
    <property type="evidence" value="ECO:0007669"/>
    <property type="project" value="TreeGrafter"/>
</dbReference>
<dbReference type="InterPro" id="IPR001683">
    <property type="entry name" value="PX_dom"/>
</dbReference>
<dbReference type="GO" id="GO:0005829">
    <property type="term" value="C:cytosol"/>
    <property type="evidence" value="ECO:0007669"/>
    <property type="project" value="GOC"/>
</dbReference>
<feature type="compositionally biased region" description="Polar residues" evidence="11">
    <location>
        <begin position="342"/>
        <end position="352"/>
    </location>
</feature>
<dbReference type="Proteomes" id="UP000447873">
    <property type="component" value="Unassembled WGS sequence"/>
</dbReference>
<feature type="region of interest" description="Disordered" evidence="11">
    <location>
        <begin position="800"/>
        <end position="841"/>
    </location>
</feature>
<dbReference type="SMART" id="SM00312">
    <property type="entry name" value="PX"/>
    <property type="match status" value="1"/>
</dbReference>
<dbReference type="Pfam" id="PF00787">
    <property type="entry name" value="PX"/>
    <property type="match status" value="1"/>
</dbReference>
<keyword evidence="9" id="KW-0333">Golgi apparatus</keyword>
<feature type="region of interest" description="Disordered" evidence="11">
    <location>
        <begin position="218"/>
        <end position="413"/>
    </location>
</feature>
<dbReference type="GO" id="GO:0005768">
    <property type="term" value="C:endosome"/>
    <property type="evidence" value="ECO:0007669"/>
    <property type="project" value="UniProtKB-ARBA"/>
</dbReference>
<dbReference type="InterPro" id="IPR015404">
    <property type="entry name" value="Vps5_C"/>
</dbReference>
<dbReference type="Pfam" id="PF09325">
    <property type="entry name" value="Vps5"/>
    <property type="match status" value="1"/>
</dbReference>
<dbReference type="InterPro" id="IPR006683">
    <property type="entry name" value="Thioestr_dom"/>
</dbReference>
<dbReference type="GO" id="GO:0015031">
    <property type="term" value="P:protein transport"/>
    <property type="evidence" value="ECO:0007669"/>
    <property type="project" value="UniProtKB-KW"/>
</dbReference>
<evidence type="ECO:0000256" key="6">
    <source>
        <dbReference type="ARBA" id="ARBA00022490"/>
    </source>
</evidence>
<dbReference type="FunFam" id="3.30.1520.10:FF:000013">
    <property type="entry name" value="Putative Sorting nexin 3"/>
    <property type="match status" value="1"/>
</dbReference>
<evidence type="ECO:0000259" key="12">
    <source>
        <dbReference type="PROSITE" id="PS50195"/>
    </source>
</evidence>
<proteinExistence type="inferred from homology"/>
<dbReference type="SUPFAM" id="SSF64268">
    <property type="entry name" value="PX domain"/>
    <property type="match status" value="1"/>
</dbReference>
<dbReference type="SUPFAM" id="SSF54637">
    <property type="entry name" value="Thioesterase/thiol ester dehydrase-isomerase"/>
    <property type="match status" value="1"/>
</dbReference>
<evidence type="ECO:0000256" key="9">
    <source>
        <dbReference type="ARBA" id="ARBA00023034"/>
    </source>
</evidence>
<dbReference type="EMBL" id="WNWS01000324">
    <property type="protein sequence ID" value="KAE9970649.1"/>
    <property type="molecule type" value="Genomic_DNA"/>
</dbReference>
<feature type="compositionally biased region" description="Basic and acidic residues" evidence="11">
    <location>
        <begin position="800"/>
        <end position="809"/>
    </location>
</feature>
<evidence type="ECO:0000256" key="2">
    <source>
        <dbReference type="ARBA" id="ARBA00004496"/>
    </source>
</evidence>
<feature type="compositionally biased region" description="Acidic residues" evidence="11">
    <location>
        <begin position="379"/>
        <end position="389"/>
    </location>
</feature>
<dbReference type="InterPro" id="IPR036871">
    <property type="entry name" value="PX_dom_sf"/>
</dbReference>
<keyword evidence="8" id="KW-0653">Protein transport</keyword>
<feature type="domain" description="PX" evidence="12">
    <location>
        <begin position="425"/>
        <end position="542"/>
    </location>
</feature>
<name>A0A8H3UI59_VENIN</name>
<organism evidence="13 14">
    <name type="scientific">Venturia inaequalis</name>
    <name type="common">Apple scab fungus</name>
    <dbReference type="NCBI Taxonomy" id="5025"/>
    <lineage>
        <taxon>Eukaryota</taxon>
        <taxon>Fungi</taxon>
        <taxon>Dikarya</taxon>
        <taxon>Ascomycota</taxon>
        <taxon>Pezizomycotina</taxon>
        <taxon>Dothideomycetes</taxon>
        <taxon>Pleosporomycetidae</taxon>
        <taxon>Venturiales</taxon>
        <taxon>Venturiaceae</taxon>
        <taxon>Venturia</taxon>
    </lineage>
</organism>
<evidence type="ECO:0000256" key="7">
    <source>
        <dbReference type="ARBA" id="ARBA00022553"/>
    </source>
</evidence>
<dbReference type="Gene3D" id="3.10.129.10">
    <property type="entry name" value="Hotdog Thioesterase"/>
    <property type="match status" value="1"/>
</dbReference>
<feature type="compositionally biased region" description="Polar residues" evidence="11">
    <location>
        <begin position="265"/>
        <end position="276"/>
    </location>
</feature>
<feature type="compositionally biased region" description="Polar residues" evidence="11">
    <location>
        <begin position="283"/>
        <end position="306"/>
    </location>
</feature>
<evidence type="ECO:0000256" key="11">
    <source>
        <dbReference type="SAM" id="MobiDB-lite"/>
    </source>
</evidence>
<evidence type="ECO:0000256" key="5">
    <source>
        <dbReference type="ARBA" id="ARBA00022448"/>
    </source>
</evidence>
<dbReference type="AlphaFoldDB" id="A0A8H3UI59"/>
<dbReference type="GO" id="GO:0005794">
    <property type="term" value="C:Golgi apparatus"/>
    <property type="evidence" value="ECO:0007669"/>
    <property type="project" value="UniProtKB-SubCell"/>
</dbReference>
<evidence type="ECO:0000313" key="13">
    <source>
        <dbReference type="EMBL" id="KAE9970649.1"/>
    </source>
</evidence>
<keyword evidence="7" id="KW-0597">Phosphoprotein</keyword>
<dbReference type="GO" id="GO:0030904">
    <property type="term" value="C:retromer complex"/>
    <property type="evidence" value="ECO:0007669"/>
    <property type="project" value="UniProtKB-ARBA"/>
</dbReference>
<protein>
    <recommendedName>
        <fullName evidence="12">PX domain-containing protein</fullName>
    </recommendedName>
</protein>
<dbReference type="FunFam" id="1.20.1270.60:FF:000022">
    <property type="entry name" value="Sorting nexin 3 protein"/>
    <property type="match status" value="1"/>
</dbReference>
<evidence type="ECO:0000256" key="10">
    <source>
        <dbReference type="ARBA" id="ARBA00023136"/>
    </source>
</evidence>
<dbReference type="GO" id="GO:0035091">
    <property type="term" value="F:phosphatidylinositol binding"/>
    <property type="evidence" value="ECO:0007669"/>
    <property type="project" value="InterPro"/>
</dbReference>
<evidence type="ECO:0000256" key="3">
    <source>
        <dbReference type="ARBA" id="ARBA00004555"/>
    </source>
</evidence>
<reference evidence="13 14" key="1">
    <citation type="submission" date="2018-12" db="EMBL/GenBank/DDBJ databases">
        <title>Venturia inaequalis Genome Resource.</title>
        <authorList>
            <person name="Lichtner F.J."/>
        </authorList>
    </citation>
    <scope>NUCLEOTIDE SEQUENCE [LARGE SCALE GENOMIC DNA]</scope>
    <source>
        <strain evidence="13 14">120213</strain>
    </source>
</reference>